<protein>
    <submittedName>
        <fullName evidence="1">Uncharacterized protein</fullName>
    </submittedName>
</protein>
<dbReference type="EMBL" id="CP137689">
    <property type="protein sequence ID" value="XRJ20011.1"/>
    <property type="molecule type" value="Genomic_DNA"/>
</dbReference>
<name>A0ACD5HVX9_9EURY</name>
<gene>
    <name evidence="1" type="ORF">DEQ67_001400</name>
</gene>
<evidence type="ECO:0000313" key="2">
    <source>
        <dbReference type="Proteomes" id="UP000257089"/>
    </source>
</evidence>
<evidence type="ECO:0000313" key="1">
    <source>
        <dbReference type="EMBL" id="XRJ20011.1"/>
    </source>
</evidence>
<sequence length="189" mass="21449">MTDHTRSYRQRCEDCGRVVSIAPYCSSCGASLRDDESPQQATDEASSVLFDRWLCKAAENIDKWGVQNEATLLLAIQEELGELTQAHLEAKHEDGRDSRVDEELDDLGALLLQLHESRQTLLTDGGRYQPRLQRLHELDHVMGVIRSVRASEDEFRAEVASNFDVETDDFDVESELVDGHIVHRARWSP</sequence>
<dbReference type="Proteomes" id="UP000257089">
    <property type="component" value="Chromosome"/>
</dbReference>
<organism evidence="1 2">
    <name type="scientific">Haloferax sp. Atlit-48N</name>
    <dbReference type="NCBI Taxonomy" id="2077198"/>
    <lineage>
        <taxon>Archaea</taxon>
        <taxon>Methanobacteriati</taxon>
        <taxon>Methanobacteriota</taxon>
        <taxon>Stenosarchaea group</taxon>
        <taxon>Halobacteria</taxon>
        <taxon>Halobacteriales</taxon>
        <taxon>Haloferacaceae</taxon>
        <taxon>Haloferax</taxon>
    </lineage>
</organism>
<reference evidence="1" key="1">
    <citation type="submission" date="2023-10" db="EMBL/GenBank/DDBJ databases">
        <title>A new archaeal virus that suppresses the transcription of host immunity genes.</title>
        <authorList>
            <person name="Turgeman-Grott I."/>
            <person name="Golan N."/>
            <person name="Neri U."/>
            <person name="Naki D."/>
            <person name="Altman N."/>
            <person name="Eizenshtein K."/>
            <person name="Choudhary D."/>
            <person name="Levi R."/>
            <person name="Himani H."/>
            <person name="Reshef L."/>
            <person name="Papke T.R."/>
            <person name="Gophna U."/>
        </authorList>
    </citation>
    <scope>NUCLEOTIDE SEQUENCE</scope>
    <source>
        <strain evidence="1">Atlit-48N</strain>
    </source>
</reference>
<proteinExistence type="predicted"/>
<accession>A0ACD5HVX9</accession>